<dbReference type="OrthoDB" id="9812295at2"/>
<keyword evidence="3" id="KW-1185">Reference proteome</keyword>
<dbReference type="PANTHER" id="PTHR30543">
    <property type="entry name" value="CHROMATE REDUCTASE"/>
    <property type="match status" value="1"/>
</dbReference>
<organism evidence="2 3">
    <name type="scientific">Pseudochrobactrum asaccharolyticum</name>
    <dbReference type="NCBI Taxonomy" id="354351"/>
    <lineage>
        <taxon>Bacteria</taxon>
        <taxon>Pseudomonadati</taxon>
        <taxon>Pseudomonadota</taxon>
        <taxon>Alphaproteobacteria</taxon>
        <taxon>Hyphomicrobiales</taxon>
        <taxon>Brucellaceae</taxon>
        <taxon>Pseudochrobactrum</taxon>
    </lineage>
</organism>
<reference evidence="2 3" key="1">
    <citation type="submission" date="2018-06" db="EMBL/GenBank/DDBJ databases">
        <title>Genomic Encyclopedia of Type Strains, Phase IV (KMG-IV): sequencing the most valuable type-strain genomes for metagenomic binning, comparative biology and taxonomic classification.</title>
        <authorList>
            <person name="Goeker M."/>
        </authorList>
    </citation>
    <scope>NUCLEOTIDE SEQUENCE [LARGE SCALE GENOMIC DNA]</scope>
    <source>
        <strain evidence="2 3">DSM 25619</strain>
    </source>
</reference>
<feature type="domain" description="NADPH-dependent FMN reductase-like" evidence="1">
    <location>
        <begin position="3"/>
        <end position="148"/>
    </location>
</feature>
<name>A0A366DY44_9HYPH</name>
<dbReference type="GO" id="GO:0016491">
    <property type="term" value="F:oxidoreductase activity"/>
    <property type="evidence" value="ECO:0007669"/>
    <property type="project" value="InterPro"/>
</dbReference>
<comment type="caution">
    <text evidence="2">The sequence shown here is derived from an EMBL/GenBank/DDBJ whole genome shotgun (WGS) entry which is preliminary data.</text>
</comment>
<dbReference type="AlphaFoldDB" id="A0A366DY44"/>
<accession>A0A366DY44</accession>
<gene>
    <name evidence="2" type="ORF">DFR47_104340</name>
</gene>
<dbReference type="EMBL" id="QNRH01000004">
    <property type="protein sequence ID" value="RBO94977.1"/>
    <property type="molecule type" value="Genomic_DNA"/>
</dbReference>
<dbReference type="InterPro" id="IPR029039">
    <property type="entry name" value="Flavoprotein-like_sf"/>
</dbReference>
<sequence length="189" mass="21456">MAPKLFTIVTSTRPGRKGPIMAQWFHDYATAHGGFENEIVDLADMGLPFFNEPNHPRMQKYEHEHTKKWSAKIKEADAFVFMMPEYNSFPPAEFTNALDYLFYEWNYKPAAIFSYGGVSAGTRSAQIARLHLASMRMTPLPEGINVPNFAAHISDEGKFVANELIEASAKTVLDELKIWNEGLQVIRKK</sequence>
<dbReference type="Gene3D" id="3.40.50.360">
    <property type="match status" value="1"/>
</dbReference>
<dbReference type="GO" id="GO:0005829">
    <property type="term" value="C:cytosol"/>
    <property type="evidence" value="ECO:0007669"/>
    <property type="project" value="TreeGrafter"/>
</dbReference>
<dbReference type="SUPFAM" id="SSF52218">
    <property type="entry name" value="Flavoproteins"/>
    <property type="match status" value="1"/>
</dbReference>
<evidence type="ECO:0000313" key="3">
    <source>
        <dbReference type="Proteomes" id="UP000252893"/>
    </source>
</evidence>
<proteinExistence type="predicted"/>
<dbReference type="GO" id="GO:0010181">
    <property type="term" value="F:FMN binding"/>
    <property type="evidence" value="ECO:0007669"/>
    <property type="project" value="TreeGrafter"/>
</dbReference>
<dbReference type="InterPro" id="IPR050712">
    <property type="entry name" value="NAD(P)H-dep_reductase"/>
</dbReference>
<dbReference type="PANTHER" id="PTHR30543:SF21">
    <property type="entry name" value="NAD(P)H-DEPENDENT FMN REDUCTASE LOT6"/>
    <property type="match status" value="1"/>
</dbReference>
<dbReference type="InterPro" id="IPR005025">
    <property type="entry name" value="FMN_Rdtase-like_dom"/>
</dbReference>
<protein>
    <submittedName>
        <fullName evidence="2">NAD(P)H-dependent FMN reductase</fullName>
    </submittedName>
</protein>
<evidence type="ECO:0000259" key="1">
    <source>
        <dbReference type="Pfam" id="PF03358"/>
    </source>
</evidence>
<dbReference type="Pfam" id="PF03358">
    <property type="entry name" value="FMN_red"/>
    <property type="match status" value="1"/>
</dbReference>
<evidence type="ECO:0000313" key="2">
    <source>
        <dbReference type="EMBL" id="RBO94977.1"/>
    </source>
</evidence>
<dbReference type="Proteomes" id="UP000252893">
    <property type="component" value="Unassembled WGS sequence"/>
</dbReference>
<dbReference type="RefSeq" id="WP_113944825.1">
    <property type="nucleotide sequence ID" value="NZ_JBHEEG010000001.1"/>
</dbReference>